<dbReference type="PANTHER" id="PTHR11963">
    <property type="entry name" value="LEUCINE AMINOPEPTIDASE-RELATED"/>
    <property type="match status" value="1"/>
</dbReference>
<evidence type="ECO:0000256" key="14">
    <source>
        <dbReference type="ARBA" id="ARBA00049107"/>
    </source>
</evidence>
<dbReference type="InterPro" id="IPR043472">
    <property type="entry name" value="Macro_dom-like"/>
</dbReference>
<evidence type="ECO:0000256" key="3">
    <source>
        <dbReference type="ARBA" id="ARBA00022438"/>
    </source>
</evidence>
<dbReference type="SUPFAM" id="SSF53187">
    <property type="entry name" value="Zn-dependent exopeptidases"/>
    <property type="match status" value="1"/>
</dbReference>
<feature type="domain" description="Cytosol aminopeptidase" evidence="15">
    <location>
        <begin position="219"/>
        <end position="524"/>
    </location>
</feature>
<keyword evidence="5" id="KW-0378">Hydrolase</keyword>
<comment type="function">
    <text evidence="12">Cytosolic metallopeptidase that catalyzes the removal of unsubstituted N-terminal hydrophobic amino acids from various peptides. The presence of Zn(2+) ions is essential for the peptidase activity, and the association with other cofactors can modulate the substrate spectificity of the enzyme. For instance, in the presence of Mn(2+), it displays a specific Cys-Gly hydrolyzing activity of Cys-Gly-S-conjugates. Involved in the metabolism of glutathione and in the degradation of glutathione S-conjugates, which may play a role in the control of the cell redox status.</text>
</comment>
<evidence type="ECO:0000256" key="11">
    <source>
        <dbReference type="ARBA" id="ARBA00031564"/>
    </source>
</evidence>
<dbReference type="InterPro" id="IPR011356">
    <property type="entry name" value="Leucine_aapep/pepB"/>
</dbReference>
<dbReference type="Gene3D" id="3.40.220.10">
    <property type="entry name" value="Leucine Aminopeptidase, subunit E, domain 1"/>
    <property type="match status" value="1"/>
</dbReference>
<organism evidence="17 18">
    <name type="scientific">Galleria mellonella</name>
    <name type="common">Greater wax moth</name>
    <dbReference type="NCBI Taxonomy" id="7137"/>
    <lineage>
        <taxon>Eukaryota</taxon>
        <taxon>Metazoa</taxon>
        <taxon>Ecdysozoa</taxon>
        <taxon>Arthropoda</taxon>
        <taxon>Hexapoda</taxon>
        <taxon>Insecta</taxon>
        <taxon>Pterygota</taxon>
        <taxon>Neoptera</taxon>
        <taxon>Endopterygota</taxon>
        <taxon>Lepidoptera</taxon>
        <taxon>Glossata</taxon>
        <taxon>Ditrysia</taxon>
        <taxon>Pyraloidea</taxon>
        <taxon>Pyralidae</taxon>
        <taxon>Galleriinae</taxon>
        <taxon>Galleria</taxon>
    </lineage>
</organism>
<dbReference type="Pfam" id="PF02789">
    <property type="entry name" value="Peptidase_M17_N"/>
    <property type="match status" value="1"/>
</dbReference>
<evidence type="ECO:0000256" key="4">
    <source>
        <dbReference type="ARBA" id="ARBA00022670"/>
    </source>
</evidence>
<feature type="domain" description="Peptidase M17 leucyl aminopeptidase N-terminal" evidence="16">
    <location>
        <begin position="56"/>
        <end position="183"/>
    </location>
</feature>
<keyword evidence="17" id="KW-1185">Reference proteome</keyword>
<dbReference type="PANTHER" id="PTHR11963:SF16">
    <property type="entry name" value="CYTOSOL AMINOPEPTIDASE"/>
    <property type="match status" value="1"/>
</dbReference>
<comment type="similarity">
    <text evidence="1">Belongs to the peptidase M17 family.</text>
</comment>
<dbReference type="Gene3D" id="3.40.630.10">
    <property type="entry name" value="Zn peptidases"/>
    <property type="match status" value="1"/>
</dbReference>
<evidence type="ECO:0000259" key="16">
    <source>
        <dbReference type="Pfam" id="PF02789"/>
    </source>
</evidence>
<evidence type="ECO:0000256" key="13">
    <source>
        <dbReference type="ARBA" id="ARBA00047881"/>
    </source>
</evidence>
<evidence type="ECO:0000256" key="2">
    <source>
        <dbReference type="ARBA" id="ARBA00014190"/>
    </source>
</evidence>
<name>A0ABM3MW81_GALME</name>
<evidence type="ECO:0000256" key="7">
    <source>
        <dbReference type="ARBA" id="ARBA00023625"/>
    </source>
</evidence>
<dbReference type="SUPFAM" id="SSF52949">
    <property type="entry name" value="Macro domain-like"/>
    <property type="match status" value="1"/>
</dbReference>
<evidence type="ECO:0000256" key="10">
    <source>
        <dbReference type="ARBA" id="ARBA00030997"/>
    </source>
</evidence>
<evidence type="ECO:0000256" key="6">
    <source>
        <dbReference type="ARBA" id="ARBA00023511"/>
    </source>
</evidence>
<gene>
    <name evidence="18" type="primary">LOC113522411</name>
</gene>
<proteinExistence type="inferred from homology"/>
<dbReference type="InterPro" id="IPR000819">
    <property type="entry name" value="Peptidase_M17_C"/>
</dbReference>
<evidence type="ECO:0000259" key="15">
    <source>
        <dbReference type="Pfam" id="PF00883"/>
    </source>
</evidence>
<dbReference type="GeneID" id="113522411"/>
<comment type="catalytic activity">
    <reaction evidence="14">
        <text>L-cysteinylglycine + H2O = L-cysteine + glycine</text>
        <dbReference type="Rhea" id="RHEA:28783"/>
        <dbReference type="ChEBI" id="CHEBI:15377"/>
        <dbReference type="ChEBI" id="CHEBI:35235"/>
        <dbReference type="ChEBI" id="CHEBI:57305"/>
        <dbReference type="ChEBI" id="CHEBI:61694"/>
    </reaction>
    <physiologicalReaction direction="left-to-right" evidence="14">
        <dbReference type="Rhea" id="RHEA:28784"/>
    </physiologicalReaction>
</comment>
<reference evidence="18" key="1">
    <citation type="submission" date="2025-08" db="UniProtKB">
        <authorList>
            <consortium name="RefSeq"/>
        </authorList>
    </citation>
    <scope>IDENTIFICATION</scope>
    <source>
        <tissue evidence="18">Whole larvae</tissue>
    </source>
</reference>
<evidence type="ECO:0000256" key="12">
    <source>
        <dbReference type="ARBA" id="ARBA00045966"/>
    </source>
</evidence>
<evidence type="ECO:0000256" key="1">
    <source>
        <dbReference type="ARBA" id="ARBA00009528"/>
    </source>
</evidence>
<comment type="catalytic activity">
    <reaction evidence="13">
        <text>S-benzyl-L-cysteinylglycine + H2O = S-benzyl-L-cysteine + glycine</text>
        <dbReference type="Rhea" id="RHEA:62568"/>
        <dbReference type="ChEBI" id="CHEBI:15377"/>
        <dbReference type="ChEBI" id="CHEBI:57305"/>
        <dbReference type="ChEBI" id="CHEBI:145802"/>
        <dbReference type="ChEBI" id="CHEBI:145803"/>
    </reaction>
    <physiologicalReaction direction="left-to-right" evidence="13">
        <dbReference type="Rhea" id="RHEA:62569"/>
    </physiologicalReaction>
</comment>
<keyword evidence="4" id="KW-0645">Protease</keyword>
<evidence type="ECO:0000313" key="18">
    <source>
        <dbReference type="RefSeq" id="XP_052755597.1"/>
    </source>
</evidence>
<comment type="catalytic activity">
    <reaction evidence="6">
        <text>an S-substituted L-cysteinylglycine + H2O = an S-substituted L-cysteine + glycine</text>
        <dbReference type="Rhea" id="RHEA:60444"/>
        <dbReference type="ChEBI" id="CHEBI:15377"/>
        <dbReference type="ChEBI" id="CHEBI:57305"/>
        <dbReference type="ChEBI" id="CHEBI:58717"/>
        <dbReference type="ChEBI" id="CHEBI:143103"/>
        <dbReference type="EC" id="3.4.13.23"/>
    </reaction>
    <physiologicalReaction direction="left-to-right" evidence="6">
        <dbReference type="Rhea" id="RHEA:60445"/>
    </physiologicalReaction>
</comment>
<evidence type="ECO:0000256" key="8">
    <source>
        <dbReference type="ARBA" id="ARBA00029605"/>
    </source>
</evidence>
<evidence type="ECO:0000256" key="5">
    <source>
        <dbReference type="ARBA" id="ARBA00022801"/>
    </source>
</evidence>
<dbReference type="PRINTS" id="PR00481">
    <property type="entry name" value="LAMNOPPTDASE"/>
</dbReference>
<protein>
    <recommendedName>
        <fullName evidence="2">Cytosol aminopeptidase</fullName>
        <ecNumber evidence="7">3.4.13.23</ecNumber>
    </recommendedName>
    <alternativeName>
        <fullName evidence="10">Cysteinylglycine-S-conjugate dipeptidase</fullName>
    </alternativeName>
    <alternativeName>
        <fullName evidence="11">Leucine aminopeptidase 3</fullName>
    </alternativeName>
    <alternativeName>
        <fullName evidence="9">Proline aminopeptidase</fullName>
    </alternativeName>
    <alternativeName>
        <fullName evidence="8">Prolyl aminopeptidase</fullName>
    </alternativeName>
</protein>
<dbReference type="EC" id="3.4.13.23" evidence="7"/>
<evidence type="ECO:0000313" key="17">
    <source>
        <dbReference type="Proteomes" id="UP001652740"/>
    </source>
</evidence>
<dbReference type="Proteomes" id="UP001652740">
    <property type="component" value="Unplaced"/>
</dbReference>
<dbReference type="RefSeq" id="XP_052755597.1">
    <property type="nucleotide sequence ID" value="XM_052899637.1"/>
</dbReference>
<sequence>MQFTKLFSCIKFVPKEFNSVRVVSRSYCAGTPQESTCSVEESNQANNLDGSKKGLVVGVYESGKKFELTPTAEEINQKTNGKLCKYLNELSSQLKLGKAFTVTDLLPEYSAVAITCFGPKDPGYNKLEELDETKENVRWGVGAGVRELQARGVGHIDVEPAASCRAAAEAAELAAWRFQEFSSCKEPKSRVSLYTGEDSRDESLTSEWNEGAEFGRAQNWARFLSDMPANKMTPVDLAQAALDTLCPLGVRVEVREGAWVEAAGLRALQAAARGGGGGALLLECSLARAATAAPPVLLAATGVTFDSGGLCLRRGRDLAAGHAAMAGAAATLAAMRTIAKLKVPLNVVAVIPLCENMISGQCMKVGDVVQALNGIYMQIEDTDNEGHLMLADALVYGQAVHKPSLVIDVATLTKGVMVATGGGAYGCFSSCERAWRTLQHAGAITGDRPWRLPLWEYYHRQLTDDPSVDLRNKGSGKATSCLGAAFLRRFVCCDWLHLDTRGVERGGPPYLRGRRMSGRPARPLALALQLIAQESSATPPAAAAT</sequence>
<keyword evidence="3" id="KW-0031">Aminopeptidase</keyword>
<accession>A0ABM3MW81</accession>
<evidence type="ECO:0000256" key="9">
    <source>
        <dbReference type="ARBA" id="ARBA00030930"/>
    </source>
</evidence>
<dbReference type="Pfam" id="PF00883">
    <property type="entry name" value="Peptidase_M17"/>
    <property type="match status" value="1"/>
</dbReference>
<dbReference type="InterPro" id="IPR008283">
    <property type="entry name" value="Peptidase_M17_N"/>
</dbReference>